<dbReference type="CDD" id="cd00037">
    <property type="entry name" value="CLECT"/>
    <property type="match status" value="1"/>
</dbReference>
<evidence type="ECO:0000259" key="7">
    <source>
        <dbReference type="PROSITE" id="PS50070"/>
    </source>
</evidence>
<feature type="disulfide bond" evidence="3">
    <location>
        <begin position="341"/>
        <end position="364"/>
    </location>
</feature>
<comment type="caution">
    <text evidence="3">Lacks conserved residue(s) required for the propagation of feature annotation.</text>
</comment>
<organism evidence="8 9">
    <name type="scientific">Branchiostoma floridae</name>
    <name type="common">Florida lancelet</name>
    <name type="synonym">Amphioxus</name>
    <dbReference type="NCBI Taxonomy" id="7739"/>
    <lineage>
        <taxon>Eukaryota</taxon>
        <taxon>Metazoa</taxon>
        <taxon>Chordata</taxon>
        <taxon>Cephalochordata</taxon>
        <taxon>Leptocardii</taxon>
        <taxon>Amphioxiformes</taxon>
        <taxon>Branchiostomatidae</taxon>
        <taxon>Branchiostoma</taxon>
    </lineage>
</organism>
<feature type="region of interest" description="Disordered" evidence="4">
    <location>
        <begin position="314"/>
        <end position="336"/>
    </location>
</feature>
<dbReference type="SMART" id="SM00034">
    <property type="entry name" value="CLECT"/>
    <property type="match status" value="1"/>
</dbReference>
<dbReference type="Pfam" id="PF00051">
    <property type="entry name" value="Kringle"/>
    <property type="match status" value="3"/>
</dbReference>
<protein>
    <submittedName>
        <fullName evidence="9">Plasminogen-like</fullName>
    </submittedName>
</protein>
<feature type="domain" description="Kringle" evidence="7">
    <location>
        <begin position="211"/>
        <end position="288"/>
    </location>
</feature>
<evidence type="ECO:0000256" key="3">
    <source>
        <dbReference type="PROSITE-ProRule" id="PRU00121"/>
    </source>
</evidence>
<keyword evidence="5" id="KW-0732">Signal</keyword>
<dbReference type="OrthoDB" id="7357196at2759"/>
<dbReference type="Gene3D" id="2.10.25.10">
    <property type="entry name" value="Laminin"/>
    <property type="match status" value="1"/>
</dbReference>
<dbReference type="PROSITE" id="PS50070">
    <property type="entry name" value="KRINGLE_2"/>
    <property type="match status" value="3"/>
</dbReference>
<dbReference type="SUPFAM" id="SSF57440">
    <property type="entry name" value="Kringle-like"/>
    <property type="match status" value="3"/>
</dbReference>
<dbReference type="InterPro" id="IPR013806">
    <property type="entry name" value="Kringle-like"/>
</dbReference>
<feature type="domain" description="C-type lectin" evidence="6">
    <location>
        <begin position="32"/>
        <end position="156"/>
    </location>
</feature>
<feature type="compositionally biased region" description="Polar residues" evidence="4">
    <location>
        <begin position="314"/>
        <end position="332"/>
    </location>
</feature>
<dbReference type="Gene3D" id="2.40.20.10">
    <property type="entry name" value="Plasminogen Kringle 4"/>
    <property type="match status" value="3"/>
</dbReference>
<dbReference type="InterPro" id="IPR001304">
    <property type="entry name" value="C-type_lectin-like"/>
</dbReference>
<dbReference type="GO" id="GO:0005102">
    <property type="term" value="F:signaling receptor binding"/>
    <property type="evidence" value="ECO:0000318"/>
    <property type="project" value="GO_Central"/>
</dbReference>
<sequence>MACRLVVLTLALQALQGLFLASGSVHPGYTIRDGTSYKVFTETKSHYEAERTCEADGGHLVDIKTESLHNFILDMVRAVNPYRLQDYWIGLNDKRTYNVWTWSDGTLLGDCGFTKWAPGEPNNGFGWGQDCGQLWAARQLRWDDDFCNILKGFICQIGPGENGTCSGGGCHVANGGCAQICTSDGPNTRCDCRIGYVLSDDGHNCTVYTKHCMFGNGATYRGTVSMTSANQTCQRWDSQTPHPHDQTVRHPLAGLDENYCRNPDGEPRPWCYTTDPAIRWQYCSLPQCFSDCYIDDGTSYRGTVNITSSGRACQRWDSQTPHPHTRTPTSYPSAGLDENFCRNPDGEAEPWCYTQDPYVKWEACVISKCDGKGITTTATTSERIKILSRQHRFPNTELSENYCRNPDGWDRPWCYTTDPNIRWQVCDIPGCCG</sequence>
<dbReference type="SMART" id="SM00130">
    <property type="entry name" value="KR"/>
    <property type="match status" value="3"/>
</dbReference>
<feature type="signal peptide" evidence="5">
    <location>
        <begin position="1"/>
        <end position="17"/>
    </location>
</feature>
<dbReference type="GeneID" id="118420067"/>
<accession>A0A9J7LJ16</accession>
<name>A0A9J7LJ16_BRAFL</name>
<feature type="disulfide bond" evidence="3">
    <location>
        <begin position="292"/>
        <end position="369"/>
    </location>
</feature>
<reference evidence="9" key="2">
    <citation type="submission" date="2025-08" db="UniProtKB">
        <authorList>
            <consortium name="RefSeq"/>
        </authorList>
    </citation>
    <scope>IDENTIFICATION</scope>
    <source>
        <strain evidence="9">S238N-H82</strain>
        <tissue evidence="9">Testes</tissue>
    </source>
</reference>
<keyword evidence="8" id="KW-1185">Reference proteome</keyword>
<gene>
    <name evidence="9" type="primary">LOC118420067</name>
</gene>
<dbReference type="FunFam" id="2.40.20.10:FF:000020">
    <property type="entry name" value="Uncharacterized protein"/>
    <property type="match status" value="1"/>
</dbReference>
<dbReference type="InterPro" id="IPR000001">
    <property type="entry name" value="Kringle"/>
</dbReference>
<dbReference type="AlphaFoldDB" id="A0A9J7LJ16"/>
<dbReference type="Gene3D" id="3.10.100.10">
    <property type="entry name" value="Mannose-Binding Protein A, subunit A"/>
    <property type="match status" value="1"/>
</dbReference>
<dbReference type="Pfam" id="PF00059">
    <property type="entry name" value="Lectin_C"/>
    <property type="match status" value="1"/>
</dbReference>
<dbReference type="InterPro" id="IPR018056">
    <property type="entry name" value="Kringle_CS"/>
</dbReference>
<dbReference type="PANTHER" id="PTHR24261:SF7">
    <property type="entry name" value="KRINGLE DOMAIN-CONTAINING PROTEIN"/>
    <property type="match status" value="1"/>
</dbReference>
<evidence type="ECO:0000256" key="5">
    <source>
        <dbReference type="SAM" id="SignalP"/>
    </source>
</evidence>
<dbReference type="GO" id="GO:0005615">
    <property type="term" value="C:extracellular space"/>
    <property type="evidence" value="ECO:0000318"/>
    <property type="project" value="GO_Central"/>
</dbReference>
<dbReference type="SUPFAM" id="SSF57196">
    <property type="entry name" value="EGF/Laminin"/>
    <property type="match status" value="1"/>
</dbReference>
<feature type="domain" description="Kringle" evidence="7">
    <location>
        <begin position="391"/>
        <end position="431"/>
    </location>
</feature>
<evidence type="ECO:0000259" key="6">
    <source>
        <dbReference type="PROSITE" id="PS50041"/>
    </source>
</evidence>
<dbReference type="PROSITE" id="PS00021">
    <property type="entry name" value="KRINGLE_1"/>
    <property type="match status" value="3"/>
</dbReference>
<dbReference type="KEGG" id="bfo:118420067"/>
<dbReference type="PANTHER" id="PTHR24261">
    <property type="entry name" value="PLASMINOGEN-RELATED"/>
    <property type="match status" value="1"/>
</dbReference>
<feature type="disulfide bond" evidence="3">
    <location>
        <begin position="313"/>
        <end position="352"/>
    </location>
</feature>
<dbReference type="SUPFAM" id="SSF56436">
    <property type="entry name" value="C-type lectin-like"/>
    <property type="match status" value="1"/>
</dbReference>
<dbReference type="InterPro" id="IPR050759">
    <property type="entry name" value="Serine_protease_kringle"/>
</dbReference>
<dbReference type="InterPro" id="IPR016186">
    <property type="entry name" value="C-type_lectin-like/link_sf"/>
</dbReference>
<dbReference type="InterPro" id="IPR038178">
    <property type="entry name" value="Kringle_sf"/>
</dbReference>
<feature type="domain" description="Kringle" evidence="7">
    <location>
        <begin position="291"/>
        <end position="369"/>
    </location>
</feature>
<feature type="disulfide bond" evidence="3">
    <location>
        <begin position="260"/>
        <end position="283"/>
    </location>
</feature>
<evidence type="ECO:0000256" key="2">
    <source>
        <dbReference type="ARBA" id="ARBA00023157"/>
    </source>
</evidence>
<keyword evidence="1 3" id="KW-0420">Kringle</keyword>
<dbReference type="CDD" id="cd00108">
    <property type="entry name" value="KR"/>
    <property type="match status" value="2"/>
</dbReference>
<evidence type="ECO:0000256" key="4">
    <source>
        <dbReference type="SAM" id="MobiDB-lite"/>
    </source>
</evidence>
<dbReference type="PROSITE" id="PS50041">
    <property type="entry name" value="C_TYPE_LECTIN_2"/>
    <property type="match status" value="1"/>
</dbReference>
<evidence type="ECO:0000313" key="9">
    <source>
        <dbReference type="RefSeq" id="XP_035682665.1"/>
    </source>
</evidence>
<feature type="disulfide bond" evidence="3">
    <location>
        <begin position="403"/>
        <end position="426"/>
    </location>
</feature>
<dbReference type="InterPro" id="IPR018378">
    <property type="entry name" value="C-type_lectin_CS"/>
</dbReference>
<dbReference type="PROSITE" id="PS00615">
    <property type="entry name" value="C_TYPE_LECTIN_1"/>
    <property type="match status" value="1"/>
</dbReference>
<dbReference type="InterPro" id="IPR016187">
    <property type="entry name" value="CTDL_fold"/>
</dbReference>
<evidence type="ECO:0000256" key="1">
    <source>
        <dbReference type="ARBA" id="ARBA00022572"/>
    </source>
</evidence>
<proteinExistence type="predicted"/>
<reference evidence="8" key="1">
    <citation type="journal article" date="2020" name="Nat. Ecol. Evol.">
        <title>Deeply conserved synteny resolves early events in vertebrate evolution.</title>
        <authorList>
            <person name="Simakov O."/>
            <person name="Marletaz F."/>
            <person name="Yue J.X."/>
            <person name="O'Connell B."/>
            <person name="Jenkins J."/>
            <person name="Brandt A."/>
            <person name="Calef R."/>
            <person name="Tung C.H."/>
            <person name="Huang T.K."/>
            <person name="Schmutz J."/>
            <person name="Satoh N."/>
            <person name="Yu J.K."/>
            <person name="Putnam N.H."/>
            <person name="Green R.E."/>
            <person name="Rokhsar D.S."/>
        </authorList>
    </citation>
    <scope>NUCLEOTIDE SEQUENCE [LARGE SCALE GENOMIC DNA]</scope>
    <source>
        <strain evidence="8">S238N-H82</strain>
    </source>
</reference>
<evidence type="ECO:0000313" key="8">
    <source>
        <dbReference type="Proteomes" id="UP000001554"/>
    </source>
</evidence>
<feature type="chain" id="PRO_5039906013" evidence="5">
    <location>
        <begin position="18"/>
        <end position="433"/>
    </location>
</feature>
<dbReference type="FunFam" id="3.10.100.10:FF:000192">
    <property type="entry name" value="Uncharacterized protein"/>
    <property type="match status" value="1"/>
</dbReference>
<dbReference type="PRINTS" id="PR00018">
    <property type="entry name" value="KRINGLE"/>
</dbReference>
<dbReference type="Proteomes" id="UP000001554">
    <property type="component" value="Chromosome 7"/>
</dbReference>
<dbReference type="RefSeq" id="XP_035682665.1">
    <property type="nucleotide sequence ID" value="XM_035826772.1"/>
</dbReference>
<keyword evidence="2 3" id="KW-1015">Disulfide bond</keyword>
<dbReference type="GO" id="GO:0004175">
    <property type="term" value="F:endopeptidase activity"/>
    <property type="evidence" value="ECO:0000318"/>
    <property type="project" value="GO_Central"/>
</dbReference>